<sequence>MSKSKGGSRRMFAGGNTPRGFFSYFDNILPQNRAKRIFILKGGPGTGKSTFMKDIGEALCSEGYDIEYFHCSSDPSSLDGIVIPEKGIGIIDGTAPHIVDPKNPGAVDEIVNLGMFWDGDRLARNRERILKTNAEISSLFQRAYRYLQAAYSLYRDNEVIFSRAMDHGKANVAISEITDKIFNGTGVSEKQGEQRHLFASAVTPDGLVNYLSTLVTTKEIIVLEGKPGTGTERLLERVRATAAERGFYTESFYCALNPEKLEHLIIPELDVSITTSNEAHHADVKATLKIDFNRFLDASVVQKYGEEIKFNQDGFEMLLNRAIATIKQAREKHDDLEKFYIPSMRFEEIRKCRDEILERILN</sequence>
<dbReference type="AlphaFoldDB" id="A0A1B1YDN0"/>
<dbReference type="EMBL" id="CP014672">
    <property type="protein sequence ID" value="ANW98874.1"/>
    <property type="molecule type" value="Genomic_DNA"/>
</dbReference>
<dbReference type="Proteomes" id="UP000092971">
    <property type="component" value="Chromosome"/>
</dbReference>
<dbReference type="RefSeq" id="WP_015359202.1">
    <property type="nucleotide sequence ID" value="NZ_CP014672.1"/>
</dbReference>
<protein>
    <submittedName>
        <fullName evidence="1">ATPase</fullName>
    </submittedName>
</protein>
<dbReference type="InterPro" id="IPR027417">
    <property type="entry name" value="P-loop_NTPase"/>
</dbReference>
<proteinExistence type="predicted"/>
<dbReference type="SUPFAM" id="SSF52540">
    <property type="entry name" value="P-loop containing nucleoside triphosphate hydrolases"/>
    <property type="match status" value="2"/>
</dbReference>
<dbReference type="CDD" id="cd01983">
    <property type="entry name" value="SIMIBI"/>
    <property type="match status" value="1"/>
</dbReference>
<accession>A0A1B1YDN0</accession>
<dbReference type="OrthoDB" id="9781752at2"/>
<organism evidence="1 2">
    <name type="scientific">Thermoclostridium stercorarium subsp. thermolacticum DSM 2910</name>
    <dbReference type="NCBI Taxonomy" id="1121336"/>
    <lineage>
        <taxon>Bacteria</taxon>
        <taxon>Bacillati</taxon>
        <taxon>Bacillota</taxon>
        <taxon>Clostridia</taxon>
        <taxon>Eubacteriales</taxon>
        <taxon>Oscillospiraceae</taxon>
        <taxon>Thermoclostridium</taxon>
    </lineage>
</organism>
<evidence type="ECO:0000313" key="2">
    <source>
        <dbReference type="Proteomes" id="UP000092971"/>
    </source>
</evidence>
<reference evidence="1 2" key="1">
    <citation type="submission" date="2016-02" db="EMBL/GenBank/DDBJ databases">
        <title>Comparison of Clostridium stercorarium subspecies using comparative genomics and transcriptomics.</title>
        <authorList>
            <person name="Schellenberg J."/>
            <person name="Thallinger G."/>
            <person name="Levin D.B."/>
            <person name="Zhang X."/>
            <person name="Alvare G."/>
            <person name="Fristensky B."/>
            <person name="Sparling R."/>
        </authorList>
    </citation>
    <scope>NUCLEOTIDE SEQUENCE [LARGE SCALE GENOMIC DNA]</scope>
    <source>
        <strain evidence="1 2">DSM 2910</strain>
    </source>
</reference>
<evidence type="ECO:0000313" key="1">
    <source>
        <dbReference type="EMBL" id="ANW98874.1"/>
    </source>
</evidence>
<name>A0A1B1YDN0_THEST</name>
<gene>
    <name evidence="1" type="ORF">CSTERTH_07480</name>
</gene>